<accession>A0ABP1AVS1</accession>
<evidence type="ECO:0000256" key="1">
    <source>
        <dbReference type="ARBA" id="ARBA00004141"/>
    </source>
</evidence>
<keyword evidence="3 6" id="KW-0812">Transmembrane</keyword>
<evidence type="ECO:0000256" key="2">
    <source>
        <dbReference type="ARBA" id="ARBA00006824"/>
    </source>
</evidence>
<name>A0ABP1AVS1_9BRYO</name>
<organism evidence="7 8">
    <name type="scientific">Sphagnum jensenii</name>
    <dbReference type="NCBI Taxonomy" id="128206"/>
    <lineage>
        <taxon>Eukaryota</taxon>
        <taxon>Viridiplantae</taxon>
        <taxon>Streptophyta</taxon>
        <taxon>Embryophyta</taxon>
        <taxon>Bryophyta</taxon>
        <taxon>Sphagnophytina</taxon>
        <taxon>Sphagnopsida</taxon>
        <taxon>Sphagnales</taxon>
        <taxon>Sphagnaceae</taxon>
        <taxon>Sphagnum</taxon>
    </lineage>
</organism>
<keyword evidence="5 6" id="KW-0472">Membrane</keyword>
<reference evidence="7" key="1">
    <citation type="submission" date="2024-03" db="EMBL/GenBank/DDBJ databases">
        <authorList>
            <consortium name="ELIXIR-Norway"/>
            <consortium name="Elixir Norway"/>
        </authorList>
    </citation>
    <scope>NUCLEOTIDE SEQUENCE</scope>
</reference>
<feature type="transmembrane region" description="Helical" evidence="6">
    <location>
        <begin position="156"/>
        <end position="174"/>
    </location>
</feature>
<evidence type="ECO:0000256" key="4">
    <source>
        <dbReference type="ARBA" id="ARBA00022989"/>
    </source>
</evidence>
<keyword evidence="4 6" id="KW-1133">Transmembrane helix</keyword>
<evidence type="ECO:0000313" key="7">
    <source>
        <dbReference type="EMBL" id="CAK9866426.1"/>
    </source>
</evidence>
<dbReference type="InterPro" id="IPR007248">
    <property type="entry name" value="Mpv17_PMP22"/>
</dbReference>
<protein>
    <submittedName>
        <fullName evidence="7">Uncharacterized protein</fullName>
    </submittedName>
</protein>
<evidence type="ECO:0000313" key="8">
    <source>
        <dbReference type="Proteomes" id="UP001497522"/>
    </source>
</evidence>
<dbReference type="Proteomes" id="UP001497522">
    <property type="component" value="Chromosome 16"/>
</dbReference>
<keyword evidence="8" id="KW-1185">Reference proteome</keyword>
<gene>
    <name evidence="7" type="ORF">CSSPJE1EN2_LOCUS9421</name>
</gene>
<evidence type="ECO:0000256" key="5">
    <source>
        <dbReference type="ARBA" id="ARBA00023136"/>
    </source>
</evidence>
<comment type="subcellular location">
    <subcellularLocation>
        <location evidence="1">Membrane</location>
        <topology evidence="1">Multi-pass membrane protein</topology>
    </subcellularLocation>
</comment>
<evidence type="ECO:0000256" key="3">
    <source>
        <dbReference type="ARBA" id="ARBA00022692"/>
    </source>
</evidence>
<feature type="transmembrane region" description="Helical" evidence="6">
    <location>
        <begin position="109"/>
        <end position="135"/>
    </location>
</feature>
<proteinExistence type="inferred from homology"/>
<dbReference type="Pfam" id="PF04117">
    <property type="entry name" value="Mpv17_PMP22"/>
    <property type="match status" value="1"/>
</dbReference>
<dbReference type="PANTHER" id="PTHR11266:SF17">
    <property type="entry name" value="PROTEIN MPV17"/>
    <property type="match status" value="1"/>
</dbReference>
<dbReference type="PANTHER" id="PTHR11266">
    <property type="entry name" value="PEROXISOMAL MEMBRANE PROTEIN 2, PXMP2 MPV17"/>
    <property type="match status" value="1"/>
</dbReference>
<dbReference type="EMBL" id="OZ023717">
    <property type="protein sequence ID" value="CAK9866426.1"/>
    <property type="molecule type" value="Genomic_DNA"/>
</dbReference>
<comment type="similarity">
    <text evidence="2 6">Belongs to the peroxisomal membrane protein PXMP2/4 family.</text>
</comment>
<evidence type="ECO:0000256" key="6">
    <source>
        <dbReference type="RuleBase" id="RU363053"/>
    </source>
</evidence>
<sequence length="222" mass="25207">MRGAWAWYQSRLLQQPVRTQMVTSGILWAAGDAMAQSVSRVTEKRSAARDNSTTTIVVDKKPEKTDWRRVATASSFGIGFVGPIGHFWYEALESACINRLKLKPNSLRFITTKVTADTFIFGPAHLLAFFTYMGLASGKPWNEVKSDVKRDFLPSYMTEGIGWMIVQVVNFRFVPVRHQLLYVNCFCLLDSAFLSWVKHQDDAPWKKYLTSLVSSSSHDNKN</sequence>